<evidence type="ECO:0000313" key="2">
    <source>
        <dbReference type="Proteomes" id="UP000324800"/>
    </source>
</evidence>
<dbReference type="Gene3D" id="1.25.40.990">
    <property type="match status" value="1"/>
</dbReference>
<comment type="caution">
    <text evidence="1">The sequence shown here is derived from an EMBL/GenBank/DDBJ whole genome shotgun (WGS) entry which is preliminary data.</text>
</comment>
<protein>
    <submittedName>
        <fullName evidence="1">Uncharacterized protein</fullName>
    </submittedName>
</protein>
<dbReference type="OrthoDB" id="199574at2759"/>
<dbReference type="GO" id="GO:0005634">
    <property type="term" value="C:nucleus"/>
    <property type="evidence" value="ECO:0007669"/>
    <property type="project" value="TreeGrafter"/>
</dbReference>
<reference evidence="1 2" key="1">
    <citation type="submission" date="2019-03" db="EMBL/GenBank/DDBJ databases">
        <title>Single cell metagenomics reveals metabolic interactions within the superorganism composed of flagellate Streblomastix strix and complex community of Bacteroidetes bacteria on its surface.</title>
        <authorList>
            <person name="Treitli S.C."/>
            <person name="Kolisko M."/>
            <person name="Husnik F."/>
            <person name="Keeling P."/>
            <person name="Hampl V."/>
        </authorList>
    </citation>
    <scope>NUCLEOTIDE SEQUENCE [LARGE SCALE GENOMIC DNA]</scope>
    <source>
        <strain evidence="1">ST1C</strain>
    </source>
</reference>
<dbReference type="Proteomes" id="UP000324800">
    <property type="component" value="Unassembled WGS sequence"/>
</dbReference>
<dbReference type="AlphaFoldDB" id="A0A5J4WV40"/>
<dbReference type="EMBL" id="SNRW01000855">
    <property type="protein sequence ID" value="KAA6398914.1"/>
    <property type="molecule type" value="Genomic_DNA"/>
</dbReference>
<gene>
    <name evidence="1" type="ORF">EZS28_005561</name>
</gene>
<organism evidence="1 2">
    <name type="scientific">Streblomastix strix</name>
    <dbReference type="NCBI Taxonomy" id="222440"/>
    <lineage>
        <taxon>Eukaryota</taxon>
        <taxon>Metamonada</taxon>
        <taxon>Preaxostyla</taxon>
        <taxon>Oxymonadida</taxon>
        <taxon>Streblomastigidae</taxon>
        <taxon>Streblomastix</taxon>
    </lineage>
</organism>
<name>A0A5J4WV40_9EUKA</name>
<dbReference type="InterPro" id="IPR045107">
    <property type="entry name" value="SAC3/GANP/THP3"/>
</dbReference>
<dbReference type="PANTHER" id="PTHR12436">
    <property type="entry name" value="80 KDA MCM3-ASSOCIATED PROTEIN"/>
    <property type="match status" value="1"/>
</dbReference>
<sequence>MIKDTAQTVNERGPRMISLNQPKIASTVSSTVQQLSEFGCGTKGFPFQSLKERILNRAMINKAQNDSNKKHERFPIGQCQLIDKPYTRTASVIDMKDVRPVSVLRKSLQSAISLMYKPSIISPISPMLASPSLSKQQSQPDIPSNTPSSEFNLSNYNAACDLLKSIRQDLMVQHQRGSFAIEVYVRAGRLALQAGDLAEFKQCQTILLPLLREKIQQLDLDQSK</sequence>
<evidence type="ECO:0000313" key="1">
    <source>
        <dbReference type="EMBL" id="KAA6398914.1"/>
    </source>
</evidence>
<proteinExistence type="predicted"/>
<accession>A0A5J4WV40</accession>